<name>A0A154W111_9PROT</name>
<evidence type="ECO:0008006" key="4">
    <source>
        <dbReference type="Google" id="ProtNLM"/>
    </source>
</evidence>
<gene>
    <name evidence="2" type="ORF">AUP43_10285</name>
</gene>
<dbReference type="AlphaFoldDB" id="A0A154W111"/>
<proteinExistence type="predicted"/>
<reference evidence="2 3" key="1">
    <citation type="submission" date="2015-12" db="EMBL/GenBank/DDBJ databases">
        <title>Genome sequence of Oceanibaculum pacificum MCCC 1A02656.</title>
        <authorList>
            <person name="Lu L."/>
            <person name="Lai Q."/>
            <person name="Shao Z."/>
            <person name="Qian P."/>
        </authorList>
    </citation>
    <scope>NUCLEOTIDE SEQUENCE [LARGE SCALE GENOMIC DNA]</scope>
    <source>
        <strain evidence="2 3">MCCC 1A02656</strain>
    </source>
</reference>
<keyword evidence="3" id="KW-1185">Reference proteome</keyword>
<sequence>MLRMPTRPGRPGTIQRQINAPGGLGALNGQSPELTRLVTQVARYNRVEGSLSVQQRLQLLSTLRGHLYDWIVAHPLHMDRDVILDLMNQVRAEHERQTVQAHGGGAIFARNDNQGEAQQLWAMLVNGQGSVIIEERDYGRLILNGQNVQVAGFRNRVLASFATLLETPEGRKLIRKLLNHPVTVRIVPLTNQTRQAMAMLQQQVAQRRNTGNGFRIGPPPPVVPQHAGLSPGVTFTDPVPFMGHAGFNLDAYVGAVVGTKANIDLHNGGTLPPLNGGVPLGSAAIVAVEPTLDDADVFAVNAQGGGPLATPLFLTLAHELLHAKRMTRGRSRVGYDQHYDNLEERRAIAGPNTSENSLRLAYGLGARFGHGGALRNQMPPAIGGQLVLYQPPPMVGGGQLVPYQPPQQNIGGGQLVPYQPPQQNIGGGQLVLYRPPVQGPQSMALVPYRPPQQQNLALVPYQPPQLQPGPHNALVLYRGPPNRPRVPRPMLALTWK</sequence>
<accession>A0A154W111</accession>
<dbReference type="STRING" id="580166.AUP43_10285"/>
<comment type="caution">
    <text evidence="2">The sequence shown here is derived from an EMBL/GenBank/DDBJ whole genome shotgun (WGS) entry which is preliminary data.</text>
</comment>
<dbReference type="Proteomes" id="UP000076400">
    <property type="component" value="Unassembled WGS sequence"/>
</dbReference>
<dbReference type="OrthoDB" id="9092293at2"/>
<evidence type="ECO:0000313" key="3">
    <source>
        <dbReference type="Proteomes" id="UP000076400"/>
    </source>
</evidence>
<evidence type="ECO:0000313" key="2">
    <source>
        <dbReference type="EMBL" id="KZD07179.1"/>
    </source>
</evidence>
<protein>
    <recommendedName>
        <fullName evidence="4">NleD-like pathogen effector protein (Putative zinc metallopeptidase)</fullName>
    </recommendedName>
</protein>
<organism evidence="2 3">
    <name type="scientific">Oceanibaculum pacificum</name>
    <dbReference type="NCBI Taxonomy" id="580166"/>
    <lineage>
        <taxon>Bacteria</taxon>
        <taxon>Pseudomonadati</taxon>
        <taxon>Pseudomonadota</taxon>
        <taxon>Alphaproteobacteria</taxon>
        <taxon>Rhodospirillales</taxon>
        <taxon>Oceanibaculaceae</taxon>
        <taxon>Oceanibaculum</taxon>
    </lineage>
</organism>
<dbReference type="RefSeq" id="WP_067557193.1">
    <property type="nucleotide sequence ID" value="NZ_LPXN01000118.1"/>
</dbReference>
<feature type="region of interest" description="Disordered" evidence="1">
    <location>
        <begin position="1"/>
        <end position="29"/>
    </location>
</feature>
<dbReference type="EMBL" id="LPXN01000118">
    <property type="protein sequence ID" value="KZD07179.1"/>
    <property type="molecule type" value="Genomic_DNA"/>
</dbReference>
<evidence type="ECO:0000256" key="1">
    <source>
        <dbReference type="SAM" id="MobiDB-lite"/>
    </source>
</evidence>